<keyword evidence="1" id="KW-0812">Transmembrane</keyword>
<evidence type="ECO:0000256" key="1">
    <source>
        <dbReference type="SAM" id="Phobius"/>
    </source>
</evidence>
<keyword evidence="1" id="KW-1133">Transmembrane helix</keyword>
<reference evidence="2" key="1">
    <citation type="submission" date="2014-11" db="EMBL/GenBank/DDBJ databases">
        <authorList>
            <person name="Amaro Gonzalez C."/>
        </authorList>
    </citation>
    <scope>NUCLEOTIDE SEQUENCE</scope>
</reference>
<feature type="transmembrane region" description="Helical" evidence="1">
    <location>
        <begin position="37"/>
        <end position="59"/>
    </location>
</feature>
<sequence length="68" mass="7694">MWTTSRGLMFHSKACVGLSVDSCMHGRGVYVLDEYMLVFYIFLLTMCNPVALLAGYLLICENSFFGEK</sequence>
<accession>A0A0E9XSR0</accession>
<organism evidence="2">
    <name type="scientific">Anguilla anguilla</name>
    <name type="common">European freshwater eel</name>
    <name type="synonym">Muraena anguilla</name>
    <dbReference type="NCBI Taxonomy" id="7936"/>
    <lineage>
        <taxon>Eukaryota</taxon>
        <taxon>Metazoa</taxon>
        <taxon>Chordata</taxon>
        <taxon>Craniata</taxon>
        <taxon>Vertebrata</taxon>
        <taxon>Euteleostomi</taxon>
        <taxon>Actinopterygii</taxon>
        <taxon>Neopterygii</taxon>
        <taxon>Teleostei</taxon>
        <taxon>Anguilliformes</taxon>
        <taxon>Anguillidae</taxon>
        <taxon>Anguilla</taxon>
    </lineage>
</organism>
<proteinExistence type="predicted"/>
<keyword evidence="1" id="KW-0472">Membrane</keyword>
<dbReference type="EMBL" id="GBXM01003692">
    <property type="protein sequence ID" value="JAI04886.1"/>
    <property type="molecule type" value="Transcribed_RNA"/>
</dbReference>
<name>A0A0E9XSR0_ANGAN</name>
<reference evidence="2" key="2">
    <citation type="journal article" date="2015" name="Fish Shellfish Immunol.">
        <title>Early steps in the European eel (Anguilla anguilla)-Vibrio vulnificus interaction in the gills: Role of the RtxA13 toxin.</title>
        <authorList>
            <person name="Callol A."/>
            <person name="Pajuelo D."/>
            <person name="Ebbesson L."/>
            <person name="Teles M."/>
            <person name="MacKenzie S."/>
            <person name="Amaro C."/>
        </authorList>
    </citation>
    <scope>NUCLEOTIDE SEQUENCE</scope>
</reference>
<evidence type="ECO:0000313" key="2">
    <source>
        <dbReference type="EMBL" id="JAI04886.1"/>
    </source>
</evidence>
<dbReference type="AlphaFoldDB" id="A0A0E9XSR0"/>
<protein>
    <submittedName>
        <fullName evidence="2">Uncharacterized protein</fullName>
    </submittedName>
</protein>